<dbReference type="CDD" id="cd22160">
    <property type="entry name" value="F-box_AtFBL13-like"/>
    <property type="match status" value="1"/>
</dbReference>
<feature type="compositionally biased region" description="Acidic residues" evidence="1">
    <location>
        <begin position="409"/>
        <end position="443"/>
    </location>
</feature>
<dbReference type="InterPro" id="IPR001810">
    <property type="entry name" value="F-box_dom"/>
</dbReference>
<feature type="domain" description="F-box" evidence="2">
    <location>
        <begin position="30"/>
        <end position="66"/>
    </location>
</feature>
<feature type="region of interest" description="Disordered" evidence="1">
    <location>
        <begin position="388"/>
        <end position="443"/>
    </location>
</feature>
<dbReference type="InterPro" id="IPR032675">
    <property type="entry name" value="LRR_dom_sf"/>
</dbReference>
<gene>
    <name evidence="3" type="ORF">BDA96_07G200300</name>
</gene>
<reference evidence="3" key="1">
    <citation type="journal article" date="2019" name="BMC Genomics">
        <title>A new reference genome for Sorghum bicolor reveals high levels of sequence similarity between sweet and grain genotypes: implications for the genetics of sugar metabolism.</title>
        <authorList>
            <person name="Cooper E.A."/>
            <person name="Brenton Z.W."/>
            <person name="Flinn B.S."/>
            <person name="Jenkins J."/>
            <person name="Shu S."/>
            <person name="Flowers D."/>
            <person name="Luo F."/>
            <person name="Wang Y."/>
            <person name="Xia P."/>
            <person name="Barry K."/>
            <person name="Daum C."/>
            <person name="Lipzen A."/>
            <person name="Yoshinaga Y."/>
            <person name="Schmutz J."/>
            <person name="Saski C."/>
            <person name="Vermerris W."/>
            <person name="Kresovich S."/>
        </authorList>
    </citation>
    <scope>NUCLEOTIDE SEQUENCE</scope>
</reference>
<evidence type="ECO:0000313" key="3">
    <source>
        <dbReference type="EMBL" id="KAG0524314.1"/>
    </source>
</evidence>
<evidence type="ECO:0000313" key="4">
    <source>
        <dbReference type="Proteomes" id="UP000807115"/>
    </source>
</evidence>
<dbReference type="SUPFAM" id="SSF52047">
    <property type="entry name" value="RNI-like"/>
    <property type="match status" value="1"/>
</dbReference>
<comment type="caution">
    <text evidence="3">The sequence shown here is derived from an EMBL/GenBank/DDBJ whole genome shotgun (WGS) entry which is preliminary data.</text>
</comment>
<dbReference type="OrthoDB" id="677290at2759"/>
<name>A0A921QLQ1_SORBI</name>
<dbReference type="Gramene" id="EES15284">
    <property type="protein sequence ID" value="EES15284"/>
    <property type="gene ID" value="SORBI_3007G188200"/>
</dbReference>
<dbReference type="PANTHER" id="PTHR34145">
    <property type="entry name" value="OS02G0105600 PROTEIN"/>
    <property type="match status" value="1"/>
</dbReference>
<dbReference type="OMA" id="AYACELR"/>
<protein>
    <recommendedName>
        <fullName evidence="2">F-box domain-containing protein</fullName>
    </recommendedName>
</protein>
<organism evidence="3 4">
    <name type="scientific">Sorghum bicolor</name>
    <name type="common">Sorghum</name>
    <name type="synonym">Sorghum vulgare</name>
    <dbReference type="NCBI Taxonomy" id="4558"/>
    <lineage>
        <taxon>Eukaryota</taxon>
        <taxon>Viridiplantae</taxon>
        <taxon>Streptophyta</taxon>
        <taxon>Embryophyta</taxon>
        <taxon>Tracheophyta</taxon>
        <taxon>Spermatophyta</taxon>
        <taxon>Magnoliopsida</taxon>
        <taxon>Liliopsida</taxon>
        <taxon>Poales</taxon>
        <taxon>Poaceae</taxon>
        <taxon>PACMAD clade</taxon>
        <taxon>Panicoideae</taxon>
        <taxon>Andropogonodae</taxon>
        <taxon>Andropogoneae</taxon>
        <taxon>Sorghinae</taxon>
        <taxon>Sorghum</taxon>
    </lineage>
</organism>
<dbReference type="AlphaFoldDB" id="A0A921QLQ1"/>
<dbReference type="Proteomes" id="UP000807115">
    <property type="component" value="Chromosome 7"/>
</dbReference>
<dbReference type="InterPro" id="IPR053772">
    <property type="entry name" value="At1g61320/At1g61330-like"/>
</dbReference>
<reference evidence="3" key="2">
    <citation type="submission" date="2020-10" db="EMBL/GenBank/DDBJ databases">
        <authorList>
            <person name="Cooper E.A."/>
            <person name="Brenton Z.W."/>
            <person name="Flinn B.S."/>
            <person name="Jenkins J."/>
            <person name="Shu S."/>
            <person name="Flowers D."/>
            <person name="Luo F."/>
            <person name="Wang Y."/>
            <person name="Xia P."/>
            <person name="Barry K."/>
            <person name="Daum C."/>
            <person name="Lipzen A."/>
            <person name="Yoshinaga Y."/>
            <person name="Schmutz J."/>
            <person name="Saski C."/>
            <person name="Vermerris W."/>
            <person name="Kresovich S."/>
        </authorList>
    </citation>
    <scope>NUCLEOTIDE SEQUENCE</scope>
</reference>
<dbReference type="InterPro" id="IPR036047">
    <property type="entry name" value="F-box-like_dom_sf"/>
</dbReference>
<proteinExistence type="predicted"/>
<dbReference type="InterPro" id="IPR053781">
    <property type="entry name" value="F-box_AtFBL13-like"/>
</dbReference>
<dbReference type="KEGG" id="sbi:8060586"/>
<evidence type="ECO:0000259" key="2">
    <source>
        <dbReference type="Pfam" id="PF00646"/>
    </source>
</evidence>
<dbReference type="PANTHER" id="PTHR34145:SF65">
    <property type="entry name" value="FBD DOMAIN-CONTAINING PROTEIN"/>
    <property type="match status" value="1"/>
</dbReference>
<dbReference type="Pfam" id="PF00646">
    <property type="entry name" value="F-box"/>
    <property type="match status" value="1"/>
</dbReference>
<sequence>MAPQLGASAAKKRRVTEEAAAVAADEGDPILALPEDLQLRILSLLPLKSAIRTGALSTRWRGLWARRWPAPSSLDLHLRSGVDDPDRLLGSLHCRGHRHLDRFSLTFHFGEYRRRRLPHRYFRDEDISRCLEYAAACDAEDLNLDIADHFMSTGSMLRFPPACPRLARLSLLHVGYVTFDYSLRSDAYAALEVVQIHSARSVDINQLLPACPRLRTLDLRACKFLDEIYATSPQGRLRSLTVAECNRVTHLYAGLASGLRSFRLSSALLPIYEIAATAQLDDLYICLRGPCVRYPLKHWIQALPNLANLTVLTICSIALRRIYALARFGSATCLTRLRKLPSLKELQLLMFEMKSSNLAHIYMFLQTCRCPKLERLFVQLPSSSSDTFVGNSLEVAEEDDSEGRHSEEDVTEDDEPDKELSEEEDTESDEPEEELSEEDVTEDELLQEELVQEYMLKERPYYEDVYEEDILGEDVPEEDYFEEDEPEYDFGNLMFVRMMKFKGHYFELRLVSFLLRKATGLKKLLLVAPKGNLMDRVGNDHVDLSPFVETKQLPFRRASPNVQIILSKCDSAGIQPVHAEIFSYF</sequence>
<dbReference type="SUPFAM" id="SSF81383">
    <property type="entry name" value="F-box domain"/>
    <property type="match status" value="1"/>
</dbReference>
<evidence type="ECO:0000256" key="1">
    <source>
        <dbReference type="SAM" id="MobiDB-lite"/>
    </source>
</evidence>
<dbReference type="Gene3D" id="3.80.10.10">
    <property type="entry name" value="Ribonuclease Inhibitor"/>
    <property type="match status" value="1"/>
</dbReference>
<dbReference type="EMBL" id="CM027686">
    <property type="protein sequence ID" value="KAG0524314.1"/>
    <property type="molecule type" value="Genomic_DNA"/>
</dbReference>
<dbReference type="Gene3D" id="1.20.1280.50">
    <property type="match status" value="1"/>
</dbReference>
<accession>A0A921QLQ1</accession>